<sequence length="289" mass="31199">MQRTFVAALDREVFPRLTHLPLPRKFAVAATCPQGFPPSDDDGERGDDFVRSAAGLMDGEEVAALGEAVAHLRAEVVDPALEEQQPAAHHSIPAMGVLRWAAFYAGLQTLDAIDLAAILRKRVSHCNVAAALGHPKRGRGSLEQREVQKDSGNCFPGLDGKSCRKKQLASISSIRGAGRRRAAHREWLLNKADDLRASLAADTRYSVLAGDGPVGSMAHAMRWSPSASSCQRRTGGRETGHWLRYAAVASSRVGVTLETRAAKGPAWDSRSALDAGVRSEKCILYRCQL</sequence>
<dbReference type="Proteomes" id="UP000186817">
    <property type="component" value="Unassembled WGS sequence"/>
</dbReference>
<protein>
    <submittedName>
        <fullName evidence="1">Uncharacterized protein</fullName>
    </submittedName>
</protein>
<accession>A0A1Q9CBN0</accession>
<organism evidence="1 2">
    <name type="scientific">Symbiodinium microadriaticum</name>
    <name type="common">Dinoflagellate</name>
    <name type="synonym">Zooxanthella microadriatica</name>
    <dbReference type="NCBI Taxonomy" id="2951"/>
    <lineage>
        <taxon>Eukaryota</taxon>
        <taxon>Sar</taxon>
        <taxon>Alveolata</taxon>
        <taxon>Dinophyceae</taxon>
        <taxon>Suessiales</taxon>
        <taxon>Symbiodiniaceae</taxon>
        <taxon>Symbiodinium</taxon>
    </lineage>
</organism>
<name>A0A1Q9CBN0_SYMMI</name>
<evidence type="ECO:0000313" key="2">
    <source>
        <dbReference type="Proteomes" id="UP000186817"/>
    </source>
</evidence>
<keyword evidence="2" id="KW-1185">Reference proteome</keyword>
<reference evidence="1 2" key="1">
    <citation type="submission" date="2016-02" db="EMBL/GenBank/DDBJ databases">
        <title>Genome analysis of coral dinoflagellate symbionts highlights evolutionary adaptations to a symbiotic lifestyle.</title>
        <authorList>
            <person name="Aranda M."/>
            <person name="Li Y."/>
            <person name="Liew Y.J."/>
            <person name="Baumgarten S."/>
            <person name="Simakov O."/>
            <person name="Wilson M."/>
            <person name="Piel J."/>
            <person name="Ashoor H."/>
            <person name="Bougouffa S."/>
            <person name="Bajic V.B."/>
            <person name="Ryu T."/>
            <person name="Ravasi T."/>
            <person name="Bayer T."/>
            <person name="Micklem G."/>
            <person name="Kim H."/>
            <person name="Bhak J."/>
            <person name="Lajeunesse T.C."/>
            <person name="Voolstra C.R."/>
        </authorList>
    </citation>
    <scope>NUCLEOTIDE SEQUENCE [LARGE SCALE GENOMIC DNA]</scope>
    <source>
        <strain evidence="1 2">CCMP2467</strain>
    </source>
</reference>
<dbReference type="AlphaFoldDB" id="A0A1Q9CBN0"/>
<comment type="caution">
    <text evidence="1">The sequence shown here is derived from an EMBL/GenBank/DDBJ whole genome shotgun (WGS) entry which is preliminary data.</text>
</comment>
<evidence type="ECO:0000313" key="1">
    <source>
        <dbReference type="EMBL" id="OLP80335.1"/>
    </source>
</evidence>
<gene>
    <name evidence="1" type="ORF">AK812_SmicGene39273</name>
</gene>
<dbReference type="OrthoDB" id="10364904at2759"/>
<proteinExistence type="predicted"/>
<dbReference type="EMBL" id="LSRX01001388">
    <property type="protein sequence ID" value="OLP80335.1"/>
    <property type="molecule type" value="Genomic_DNA"/>
</dbReference>